<dbReference type="EMBL" id="JARUJP010000004">
    <property type="protein sequence ID" value="MDW8800478.1"/>
    <property type="molecule type" value="Genomic_DNA"/>
</dbReference>
<comment type="caution">
    <text evidence="1">The sequence shown here is derived from an EMBL/GenBank/DDBJ whole genome shotgun (WGS) entry which is preliminary data.</text>
</comment>
<dbReference type="Proteomes" id="UP001281656">
    <property type="component" value="Unassembled WGS sequence"/>
</dbReference>
<organism evidence="1 2">
    <name type="scientific">Clostridium tanneri</name>
    <dbReference type="NCBI Taxonomy" id="3037988"/>
    <lineage>
        <taxon>Bacteria</taxon>
        <taxon>Bacillati</taxon>
        <taxon>Bacillota</taxon>
        <taxon>Clostridia</taxon>
        <taxon>Eubacteriales</taxon>
        <taxon>Clostridiaceae</taxon>
        <taxon>Clostridium</taxon>
    </lineage>
</organism>
<sequence length="114" mass="13175">MNIEKLINELAKNIGKTVLNKKEESNIQISLNSINSGDILHIILKRLITDGEYNKAENILFEAIDKNNSQEIYQVAINFYNLLLEKSDEELEKGNFSRKEVYQGLEDIKNIFQT</sequence>
<protein>
    <submittedName>
        <fullName evidence="1">DUF6483 family protein</fullName>
    </submittedName>
</protein>
<dbReference type="RefSeq" id="WP_261673461.1">
    <property type="nucleotide sequence ID" value="NZ_JARUJP010000004.1"/>
</dbReference>
<gene>
    <name evidence="1" type="ORF">P8V03_04840</name>
</gene>
<reference evidence="1 2" key="1">
    <citation type="submission" date="2023-04" db="EMBL/GenBank/DDBJ databases">
        <title>Clostridium tannerae sp. nov., isolated from the fecal material of an alpaca.</title>
        <authorList>
            <person name="Miller S."/>
            <person name="Hendry M."/>
            <person name="King J."/>
            <person name="Sankaranarayanan K."/>
            <person name="Lawson P.A."/>
        </authorList>
    </citation>
    <scope>NUCLEOTIDE SEQUENCE [LARGE SCALE GENOMIC DNA]</scope>
    <source>
        <strain evidence="1 2">A1-XYC3</strain>
    </source>
</reference>
<dbReference type="InterPro" id="IPR045507">
    <property type="entry name" value="DUF6483"/>
</dbReference>
<evidence type="ECO:0000313" key="2">
    <source>
        <dbReference type="Proteomes" id="UP001281656"/>
    </source>
</evidence>
<evidence type="ECO:0000313" key="1">
    <source>
        <dbReference type="EMBL" id="MDW8800478.1"/>
    </source>
</evidence>
<keyword evidence="2" id="KW-1185">Reference proteome</keyword>
<accession>A0ABU4JQT0</accession>
<name>A0ABU4JQT0_9CLOT</name>
<proteinExistence type="predicted"/>
<dbReference type="Pfam" id="PF20092">
    <property type="entry name" value="DUF6483"/>
    <property type="match status" value="1"/>
</dbReference>